<proteinExistence type="predicted"/>
<sequence length="29" mass="3460">MMCLSSKFAKDQNYNILRQLKKCIMLPQN</sequence>
<accession>A0A2P2PFB0</accession>
<organism evidence="1">
    <name type="scientific">Rhizophora mucronata</name>
    <name type="common">Asiatic mangrove</name>
    <dbReference type="NCBI Taxonomy" id="61149"/>
    <lineage>
        <taxon>Eukaryota</taxon>
        <taxon>Viridiplantae</taxon>
        <taxon>Streptophyta</taxon>
        <taxon>Embryophyta</taxon>
        <taxon>Tracheophyta</taxon>
        <taxon>Spermatophyta</taxon>
        <taxon>Magnoliopsida</taxon>
        <taxon>eudicotyledons</taxon>
        <taxon>Gunneridae</taxon>
        <taxon>Pentapetalae</taxon>
        <taxon>rosids</taxon>
        <taxon>fabids</taxon>
        <taxon>Malpighiales</taxon>
        <taxon>Rhizophoraceae</taxon>
        <taxon>Rhizophora</taxon>
    </lineage>
</organism>
<dbReference type="EMBL" id="GGEC01072865">
    <property type="protein sequence ID" value="MBX53349.1"/>
    <property type="molecule type" value="Transcribed_RNA"/>
</dbReference>
<reference evidence="1" key="1">
    <citation type="submission" date="2018-02" db="EMBL/GenBank/DDBJ databases">
        <title>Rhizophora mucronata_Transcriptome.</title>
        <authorList>
            <person name="Meera S.P."/>
            <person name="Sreeshan A."/>
            <person name="Augustine A."/>
        </authorList>
    </citation>
    <scope>NUCLEOTIDE SEQUENCE</scope>
    <source>
        <tissue evidence="1">Leaf</tissue>
    </source>
</reference>
<protein>
    <submittedName>
        <fullName evidence="1">Uncharacterized protein</fullName>
    </submittedName>
</protein>
<dbReference type="AlphaFoldDB" id="A0A2P2PFB0"/>
<name>A0A2P2PFB0_RHIMU</name>
<evidence type="ECO:0000313" key="1">
    <source>
        <dbReference type="EMBL" id="MBX53349.1"/>
    </source>
</evidence>